<dbReference type="InterPro" id="IPR000086">
    <property type="entry name" value="NUDIX_hydrolase_dom"/>
</dbReference>
<protein>
    <recommendedName>
        <fullName evidence="11">8-oxo-dGTP diphosphatase</fullName>
        <ecNumber evidence="11">3.6.1.55</ecNumber>
    </recommendedName>
</protein>
<dbReference type="AlphaFoldDB" id="A0A2H0UEB1"/>
<evidence type="ECO:0000256" key="5">
    <source>
        <dbReference type="ARBA" id="ARBA00022723"/>
    </source>
</evidence>
<accession>A0A2H0UEB1</accession>
<dbReference type="Pfam" id="PF00293">
    <property type="entry name" value="NUDIX"/>
    <property type="match status" value="1"/>
</dbReference>
<comment type="caution">
    <text evidence="14">The sequence shown here is derived from an EMBL/GenBank/DDBJ whole genome shotgun (WGS) entry which is preliminary data.</text>
</comment>
<reference evidence="15" key="1">
    <citation type="submission" date="2017-09" db="EMBL/GenBank/DDBJ databases">
        <title>Depth-based differentiation of microbial function through sediment-hosted aquifers and enrichment of novel symbionts in the deep terrestrial subsurface.</title>
        <authorList>
            <person name="Probst A.J."/>
            <person name="Ladd B."/>
            <person name="Jarett J.K."/>
            <person name="Geller-Mcgrath D.E."/>
            <person name="Sieber C.M.K."/>
            <person name="Emerson J.B."/>
            <person name="Anantharaman K."/>
            <person name="Thomas B.C."/>
            <person name="Malmstrom R."/>
            <person name="Stieglmeier M."/>
            <person name="Klingl A."/>
            <person name="Woyke T."/>
            <person name="Ryan C.M."/>
            <person name="Banfield J.F."/>
        </authorList>
    </citation>
    <scope>NUCLEOTIDE SEQUENCE [LARGE SCALE GENOMIC DNA]</scope>
</reference>
<evidence type="ECO:0000256" key="1">
    <source>
        <dbReference type="ARBA" id="ARBA00001946"/>
    </source>
</evidence>
<dbReference type="InterPro" id="IPR015797">
    <property type="entry name" value="NUDIX_hydrolase-like_dom_sf"/>
</dbReference>
<dbReference type="GO" id="GO:0046872">
    <property type="term" value="F:metal ion binding"/>
    <property type="evidence" value="ECO:0007669"/>
    <property type="project" value="UniProtKB-KW"/>
</dbReference>
<keyword evidence="5" id="KW-0479">Metal-binding</keyword>
<comment type="catalytic activity">
    <reaction evidence="10">
        <text>8-oxo-dGTP + H2O = 8-oxo-dGMP + diphosphate + H(+)</text>
        <dbReference type="Rhea" id="RHEA:31575"/>
        <dbReference type="ChEBI" id="CHEBI:15377"/>
        <dbReference type="ChEBI" id="CHEBI:15378"/>
        <dbReference type="ChEBI" id="CHEBI:33019"/>
        <dbReference type="ChEBI" id="CHEBI:63224"/>
        <dbReference type="ChEBI" id="CHEBI:77896"/>
        <dbReference type="EC" id="3.6.1.55"/>
    </reaction>
</comment>
<dbReference type="PANTHER" id="PTHR47707:SF1">
    <property type="entry name" value="NUDIX HYDROLASE FAMILY PROTEIN"/>
    <property type="match status" value="1"/>
</dbReference>
<dbReference type="PANTHER" id="PTHR47707">
    <property type="entry name" value="8-OXO-DGTP DIPHOSPHATASE"/>
    <property type="match status" value="1"/>
</dbReference>
<evidence type="ECO:0000313" key="15">
    <source>
        <dbReference type="Proteomes" id="UP000229344"/>
    </source>
</evidence>
<dbReference type="PROSITE" id="PS51462">
    <property type="entry name" value="NUDIX"/>
    <property type="match status" value="1"/>
</dbReference>
<sequence length="136" mass="15566">MSKKEIAIIFIQDSDGKFFVHQRLASKKVFPNRYGIGAGGHVDEGETPEEAAVRELEEETGLTLPVTYLFTQDFDTPEINQISHLFITTTDEDIAIDESEWQWSGWLRKGELDALCDEGKLCTDTEFFYRKLREGN</sequence>
<keyword evidence="8" id="KW-0460">Magnesium</keyword>
<dbReference type="InterPro" id="IPR047127">
    <property type="entry name" value="MutT-like"/>
</dbReference>
<dbReference type="Proteomes" id="UP000229344">
    <property type="component" value="Unassembled WGS sequence"/>
</dbReference>
<dbReference type="GO" id="GO:0035539">
    <property type="term" value="F:8-oxo-7,8-dihydrodeoxyguanosine triphosphate pyrophosphatase activity"/>
    <property type="evidence" value="ECO:0007669"/>
    <property type="project" value="UniProtKB-EC"/>
</dbReference>
<dbReference type="GO" id="GO:0044716">
    <property type="term" value="F:8-oxo-GDP phosphatase activity"/>
    <property type="evidence" value="ECO:0007669"/>
    <property type="project" value="TreeGrafter"/>
</dbReference>
<evidence type="ECO:0000313" key="14">
    <source>
        <dbReference type="EMBL" id="PIR84749.1"/>
    </source>
</evidence>
<dbReference type="PROSITE" id="PS00893">
    <property type="entry name" value="NUDIX_BOX"/>
    <property type="match status" value="1"/>
</dbReference>
<organism evidence="14 15">
    <name type="scientific">Candidatus Kaiserbacteria bacterium CG10_big_fil_rev_8_21_14_0_10_47_16</name>
    <dbReference type="NCBI Taxonomy" id="1974608"/>
    <lineage>
        <taxon>Bacteria</taxon>
        <taxon>Candidatus Kaiseribacteriota</taxon>
    </lineage>
</organism>
<dbReference type="GO" id="GO:0006281">
    <property type="term" value="P:DNA repair"/>
    <property type="evidence" value="ECO:0007669"/>
    <property type="project" value="UniProtKB-KW"/>
</dbReference>
<evidence type="ECO:0000256" key="2">
    <source>
        <dbReference type="ARBA" id="ARBA00005582"/>
    </source>
</evidence>
<evidence type="ECO:0000256" key="4">
    <source>
        <dbReference type="ARBA" id="ARBA00022705"/>
    </source>
</evidence>
<dbReference type="Gene3D" id="3.90.79.10">
    <property type="entry name" value="Nucleoside Triphosphate Pyrophosphohydrolase"/>
    <property type="match status" value="1"/>
</dbReference>
<comment type="cofactor">
    <cofactor evidence="1">
        <name>Mg(2+)</name>
        <dbReference type="ChEBI" id="CHEBI:18420"/>
    </cofactor>
</comment>
<dbReference type="SUPFAM" id="SSF55811">
    <property type="entry name" value="Nudix"/>
    <property type="match status" value="1"/>
</dbReference>
<dbReference type="EMBL" id="PFBI01000004">
    <property type="protein sequence ID" value="PIR84749.1"/>
    <property type="molecule type" value="Genomic_DNA"/>
</dbReference>
<evidence type="ECO:0000259" key="13">
    <source>
        <dbReference type="PROSITE" id="PS51462"/>
    </source>
</evidence>
<dbReference type="InterPro" id="IPR020476">
    <property type="entry name" value="Nudix_hydrolase"/>
</dbReference>
<dbReference type="GO" id="GO:0006260">
    <property type="term" value="P:DNA replication"/>
    <property type="evidence" value="ECO:0007669"/>
    <property type="project" value="UniProtKB-KW"/>
</dbReference>
<evidence type="ECO:0000256" key="8">
    <source>
        <dbReference type="ARBA" id="ARBA00022842"/>
    </source>
</evidence>
<keyword evidence="4" id="KW-0235">DNA replication</keyword>
<evidence type="ECO:0000256" key="10">
    <source>
        <dbReference type="ARBA" id="ARBA00035861"/>
    </source>
</evidence>
<feature type="domain" description="Nudix hydrolase" evidence="13">
    <location>
        <begin position="1"/>
        <end position="129"/>
    </location>
</feature>
<keyword evidence="9" id="KW-0234">DNA repair</keyword>
<evidence type="ECO:0000256" key="11">
    <source>
        <dbReference type="ARBA" id="ARBA00038905"/>
    </source>
</evidence>
<proteinExistence type="inferred from homology"/>
<dbReference type="EC" id="3.6.1.55" evidence="11"/>
<dbReference type="GO" id="GO:0008413">
    <property type="term" value="F:8-oxo-7,8-dihydroguanosine triphosphate pyrophosphatase activity"/>
    <property type="evidence" value="ECO:0007669"/>
    <property type="project" value="TreeGrafter"/>
</dbReference>
<evidence type="ECO:0000256" key="7">
    <source>
        <dbReference type="ARBA" id="ARBA00022801"/>
    </source>
</evidence>
<evidence type="ECO:0000256" key="6">
    <source>
        <dbReference type="ARBA" id="ARBA00022763"/>
    </source>
</evidence>
<dbReference type="GO" id="GO:0044715">
    <property type="term" value="F:8-oxo-dGDP phosphatase activity"/>
    <property type="evidence" value="ECO:0007669"/>
    <property type="project" value="TreeGrafter"/>
</dbReference>
<dbReference type="PRINTS" id="PR00502">
    <property type="entry name" value="NUDIXFAMILY"/>
</dbReference>
<evidence type="ECO:0000256" key="12">
    <source>
        <dbReference type="RuleBase" id="RU003476"/>
    </source>
</evidence>
<dbReference type="InterPro" id="IPR020084">
    <property type="entry name" value="NUDIX_hydrolase_CS"/>
</dbReference>
<comment type="similarity">
    <text evidence="2 12">Belongs to the Nudix hydrolase family.</text>
</comment>
<evidence type="ECO:0000256" key="3">
    <source>
        <dbReference type="ARBA" id="ARBA00022457"/>
    </source>
</evidence>
<keyword evidence="6" id="KW-0227">DNA damage</keyword>
<name>A0A2H0UEB1_9BACT</name>
<keyword evidence="7 12" id="KW-0378">Hydrolase</keyword>
<keyword evidence="3" id="KW-0515">Mutator protein</keyword>
<gene>
    <name evidence="14" type="ORF">COU16_01005</name>
</gene>
<evidence type="ECO:0000256" key="9">
    <source>
        <dbReference type="ARBA" id="ARBA00023204"/>
    </source>
</evidence>